<sequence length="39" mass="4328">MNSNNSGCIEETKSLFSYSHTGYWLIGYENSCTGKSTNC</sequence>
<name>A0A1Y0B0N9_9LAMI</name>
<gene>
    <name evidence="1" type="ORF">AEK19_MT0769</name>
</gene>
<protein>
    <submittedName>
        <fullName evidence="1">Uncharacterized protein</fullName>
    </submittedName>
</protein>
<geneLocation type="mitochondrion" evidence="1"/>
<accession>A0A1Y0B0N9</accession>
<organism evidence="1">
    <name type="scientific">Utricularia reniformis</name>
    <dbReference type="NCBI Taxonomy" id="192314"/>
    <lineage>
        <taxon>Eukaryota</taxon>
        <taxon>Viridiplantae</taxon>
        <taxon>Streptophyta</taxon>
        <taxon>Embryophyta</taxon>
        <taxon>Tracheophyta</taxon>
        <taxon>Spermatophyta</taxon>
        <taxon>Magnoliopsida</taxon>
        <taxon>eudicotyledons</taxon>
        <taxon>Gunneridae</taxon>
        <taxon>Pentapetalae</taxon>
        <taxon>asterids</taxon>
        <taxon>lamiids</taxon>
        <taxon>Lamiales</taxon>
        <taxon>Lentibulariaceae</taxon>
        <taxon>Utricularia</taxon>
    </lineage>
</organism>
<reference evidence="1" key="1">
    <citation type="submission" date="2017-03" db="EMBL/GenBank/DDBJ databases">
        <title>The mitochondrial genome of the carnivorous plant Utricularia reniformis (Lentibulariaceae): structure, comparative analysis and evolutionary landmarks.</title>
        <authorList>
            <person name="Silva S.R."/>
            <person name="Alvarenga D.O."/>
            <person name="Michael T.P."/>
            <person name="Miranda V.F.O."/>
            <person name="Varani A.M."/>
        </authorList>
    </citation>
    <scope>NUCLEOTIDE SEQUENCE</scope>
</reference>
<dbReference type="AlphaFoldDB" id="A0A1Y0B0N9"/>
<dbReference type="EMBL" id="KY774314">
    <property type="protein sequence ID" value="ART31012.1"/>
    <property type="molecule type" value="Genomic_DNA"/>
</dbReference>
<keyword evidence="1" id="KW-0496">Mitochondrion</keyword>
<evidence type="ECO:0000313" key="1">
    <source>
        <dbReference type="EMBL" id="ART31012.1"/>
    </source>
</evidence>
<proteinExistence type="predicted"/>